<sequence>MDMRSLVRMVKDKIANEDGSWVGDLVDMRLNGDLNMKQAENMAVIAFLCVEEDSSRRPTMDTVTEILVAHDEEVEPHLHPSM</sequence>
<keyword evidence="1" id="KW-0808">Transferase</keyword>
<dbReference type="GO" id="GO:0016301">
    <property type="term" value="F:kinase activity"/>
    <property type="evidence" value="ECO:0007669"/>
    <property type="project" value="UniProtKB-KW"/>
</dbReference>
<name>A0AAV9C804_ACOCL</name>
<gene>
    <name evidence="1" type="primary">PK1</name>
    <name evidence="1" type="ORF">QJS10_CPB20g01906</name>
</gene>
<keyword evidence="1" id="KW-0675">Receptor</keyword>
<reference evidence="1" key="2">
    <citation type="submission" date="2023-06" db="EMBL/GenBank/DDBJ databases">
        <authorList>
            <person name="Ma L."/>
            <person name="Liu K.-W."/>
            <person name="Li Z."/>
            <person name="Hsiao Y.-Y."/>
            <person name="Qi Y."/>
            <person name="Fu T."/>
            <person name="Tang G."/>
            <person name="Zhang D."/>
            <person name="Sun W.-H."/>
            <person name="Liu D.-K."/>
            <person name="Li Y."/>
            <person name="Chen G.-Z."/>
            <person name="Liu X.-D."/>
            <person name="Liao X.-Y."/>
            <person name="Jiang Y.-T."/>
            <person name="Yu X."/>
            <person name="Hao Y."/>
            <person name="Huang J."/>
            <person name="Zhao X.-W."/>
            <person name="Ke S."/>
            <person name="Chen Y.-Y."/>
            <person name="Wu W.-L."/>
            <person name="Hsu J.-L."/>
            <person name="Lin Y.-F."/>
            <person name="Huang M.-D."/>
            <person name="Li C.-Y."/>
            <person name="Huang L."/>
            <person name="Wang Z.-W."/>
            <person name="Zhao X."/>
            <person name="Zhong W.-Y."/>
            <person name="Peng D.-H."/>
            <person name="Ahmad S."/>
            <person name="Lan S."/>
            <person name="Zhang J.-S."/>
            <person name="Tsai W.-C."/>
            <person name="Van De Peer Y."/>
            <person name="Liu Z.-J."/>
        </authorList>
    </citation>
    <scope>NUCLEOTIDE SEQUENCE</scope>
    <source>
        <strain evidence="1">CP</strain>
        <tissue evidence="1">Leaves</tissue>
    </source>
</reference>
<comment type="caution">
    <text evidence="1">The sequence shown here is derived from an EMBL/GenBank/DDBJ whole genome shotgun (WGS) entry which is preliminary data.</text>
</comment>
<organism evidence="1 2">
    <name type="scientific">Acorus calamus</name>
    <name type="common">Sweet flag</name>
    <dbReference type="NCBI Taxonomy" id="4465"/>
    <lineage>
        <taxon>Eukaryota</taxon>
        <taxon>Viridiplantae</taxon>
        <taxon>Streptophyta</taxon>
        <taxon>Embryophyta</taxon>
        <taxon>Tracheophyta</taxon>
        <taxon>Spermatophyta</taxon>
        <taxon>Magnoliopsida</taxon>
        <taxon>Liliopsida</taxon>
        <taxon>Acoraceae</taxon>
        <taxon>Acorus</taxon>
    </lineage>
</organism>
<keyword evidence="2" id="KW-1185">Reference proteome</keyword>
<accession>A0AAV9C804</accession>
<proteinExistence type="predicted"/>
<dbReference type="Proteomes" id="UP001180020">
    <property type="component" value="Unassembled WGS sequence"/>
</dbReference>
<dbReference type="EMBL" id="JAUJYO010000020">
    <property type="protein sequence ID" value="KAK1285015.1"/>
    <property type="molecule type" value="Genomic_DNA"/>
</dbReference>
<keyword evidence="1" id="KW-0418">Kinase</keyword>
<reference evidence="1" key="1">
    <citation type="journal article" date="2023" name="Nat. Commun.">
        <title>Diploid and tetraploid genomes of Acorus and the evolution of monocots.</title>
        <authorList>
            <person name="Ma L."/>
            <person name="Liu K.W."/>
            <person name="Li Z."/>
            <person name="Hsiao Y.Y."/>
            <person name="Qi Y."/>
            <person name="Fu T."/>
            <person name="Tang G.D."/>
            <person name="Zhang D."/>
            <person name="Sun W.H."/>
            <person name="Liu D.K."/>
            <person name="Li Y."/>
            <person name="Chen G.Z."/>
            <person name="Liu X.D."/>
            <person name="Liao X.Y."/>
            <person name="Jiang Y.T."/>
            <person name="Yu X."/>
            <person name="Hao Y."/>
            <person name="Huang J."/>
            <person name="Zhao X.W."/>
            <person name="Ke S."/>
            <person name="Chen Y.Y."/>
            <person name="Wu W.L."/>
            <person name="Hsu J.L."/>
            <person name="Lin Y.F."/>
            <person name="Huang M.D."/>
            <person name="Li C.Y."/>
            <person name="Huang L."/>
            <person name="Wang Z.W."/>
            <person name="Zhao X."/>
            <person name="Zhong W.Y."/>
            <person name="Peng D.H."/>
            <person name="Ahmad S."/>
            <person name="Lan S."/>
            <person name="Zhang J.S."/>
            <person name="Tsai W.C."/>
            <person name="Van de Peer Y."/>
            <person name="Liu Z.J."/>
        </authorList>
    </citation>
    <scope>NUCLEOTIDE SEQUENCE</scope>
    <source>
        <strain evidence="1">CP</strain>
    </source>
</reference>
<protein>
    <submittedName>
        <fullName evidence="1">Receptor protein kinase ZmPK1</fullName>
    </submittedName>
</protein>
<dbReference type="Gene3D" id="1.10.510.10">
    <property type="entry name" value="Transferase(Phosphotransferase) domain 1"/>
    <property type="match status" value="1"/>
</dbReference>
<dbReference type="AlphaFoldDB" id="A0AAV9C804"/>
<evidence type="ECO:0000313" key="1">
    <source>
        <dbReference type="EMBL" id="KAK1285015.1"/>
    </source>
</evidence>
<evidence type="ECO:0000313" key="2">
    <source>
        <dbReference type="Proteomes" id="UP001180020"/>
    </source>
</evidence>